<dbReference type="PROSITE" id="PS00211">
    <property type="entry name" value="ABC_TRANSPORTER_1"/>
    <property type="match status" value="2"/>
</dbReference>
<evidence type="ECO:0000256" key="4">
    <source>
        <dbReference type="ARBA" id="ARBA00022692"/>
    </source>
</evidence>
<keyword evidence="8 10" id="KW-1133">Transmembrane helix</keyword>
<feature type="transmembrane region" description="Helical" evidence="10">
    <location>
        <begin position="73"/>
        <end position="95"/>
    </location>
</feature>
<proteinExistence type="inferred from homology"/>
<keyword evidence="9 10" id="KW-0472">Membrane</keyword>
<dbReference type="Proteomes" id="UP001175261">
    <property type="component" value="Unassembled WGS sequence"/>
</dbReference>
<dbReference type="FunFam" id="3.40.50.300:FF:000913">
    <property type="entry name" value="ABC multidrug transporter SitT"/>
    <property type="match status" value="1"/>
</dbReference>
<feature type="domain" description="ABC transmembrane type-1" evidence="12">
    <location>
        <begin position="80"/>
        <end position="369"/>
    </location>
</feature>
<dbReference type="GO" id="GO:0090374">
    <property type="term" value="P:oligopeptide export from mitochondrion"/>
    <property type="evidence" value="ECO:0007669"/>
    <property type="project" value="TreeGrafter"/>
</dbReference>
<keyword evidence="7" id="KW-0067">ATP-binding</keyword>
<keyword evidence="4 10" id="KW-0812">Transmembrane</keyword>
<comment type="caution">
    <text evidence="13">The sequence shown here is derived from an EMBL/GenBank/DDBJ whole genome shotgun (WGS) entry which is preliminary data.</text>
</comment>
<protein>
    <submittedName>
        <fullName evidence="13">Uncharacterized protein</fullName>
    </submittedName>
</protein>
<dbReference type="GO" id="GO:0016887">
    <property type="term" value="F:ATP hydrolysis activity"/>
    <property type="evidence" value="ECO:0007669"/>
    <property type="project" value="InterPro"/>
</dbReference>
<organism evidence="13 14">
    <name type="scientific">Sarocladium strictum</name>
    <name type="common">Black bundle disease fungus</name>
    <name type="synonym">Acremonium strictum</name>
    <dbReference type="NCBI Taxonomy" id="5046"/>
    <lineage>
        <taxon>Eukaryota</taxon>
        <taxon>Fungi</taxon>
        <taxon>Dikarya</taxon>
        <taxon>Ascomycota</taxon>
        <taxon>Pezizomycotina</taxon>
        <taxon>Sordariomycetes</taxon>
        <taxon>Hypocreomycetidae</taxon>
        <taxon>Hypocreales</taxon>
        <taxon>Sarocladiaceae</taxon>
        <taxon>Sarocladium</taxon>
    </lineage>
</organism>
<dbReference type="GO" id="GO:0005524">
    <property type="term" value="F:ATP binding"/>
    <property type="evidence" value="ECO:0007669"/>
    <property type="project" value="UniProtKB-KW"/>
</dbReference>
<dbReference type="PROSITE" id="PS50893">
    <property type="entry name" value="ABC_TRANSPORTER_2"/>
    <property type="match status" value="2"/>
</dbReference>
<dbReference type="InterPro" id="IPR036640">
    <property type="entry name" value="ABC1_TM_sf"/>
</dbReference>
<comment type="similarity">
    <text evidence="2">Belongs to the ABC transporter superfamily. ABCB family. Multidrug resistance exporter (TC 3.A.1.201) subfamily.</text>
</comment>
<dbReference type="PANTHER" id="PTHR43394">
    <property type="entry name" value="ATP-DEPENDENT PERMEASE MDL1, MITOCHONDRIAL"/>
    <property type="match status" value="1"/>
</dbReference>
<dbReference type="FunFam" id="3.40.50.300:FF:000251">
    <property type="entry name" value="ABC transporter B family member 19"/>
    <property type="match status" value="1"/>
</dbReference>
<feature type="transmembrane region" description="Helical" evidence="10">
    <location>
        <begin position="865"/>
        <end position="883"/>
    </location>
</feature>
<feature type="transmembrane region" description="Helical" evidence="10">
    <location>
        <begin position="948"/>
        <end position="969"/>
    </location>
</feature>
<keyword evidence="6" id="KW-0547">Nucleotide-binding</keyword>
<feature type="transmembrane region" description="Helical" evidence="10">
    <location>
        <begin position="201"/>
        <end position="221"/>
    </location>
</feature>
<dbReference type="InterPro" id="IPR039421">
    <property type="entry name" value="Type_1_exporter"/>
</dbReference>
<reference evidence="13" key="1">
    <citation type="submission" date="2022-10" db="EMBL/GenBank/DDBJ databases">
        <title>Determination and structural analysis of whole genome sequence of Sarocladium strictum F4-1.</title>
        <authorList>
            <person name="Hu L."/>
            <person name="Jiang Y."/>
        </authorList>
    </citation>
    <scope>NUCLEOTIDE SEQUENCE</scope>
    <source>
        <strain evidence="13">F4-1</strain>
    </source>
</reference>
<dbReference type="CDD" id="cd03249">
    <property type="entry name" value="ABC_MTABC3_MDL1_MDL2"/>
    <property type="match status" value="2"/>
</dbReference>
<feature type="domain" description="ABC transporter" evidence="11">
    <location>
        <begin position="1051"/>
        <end position="1289"/>
    </location>
</feature>
<evidence type="ECO:0000256" key="5">
    <source>
        <dbReference type="ARBA" id="ARBA00022737"/>
    </source>
</evidence>
<feature type="transmembrane region" description="Helical" evidence="10">
    <location>
        <begin position="130"/>
        <end position="153"/>
    </location>
</feature>
<keyword evidence="14" id="KW-1185">Reference proteome</keyword>
<sequence length="1297" mass="142426">MAVQQGVVQDDVVRASLTTITPGDAHVALQSVEDVGKRDKKENKIEEDEKQGGQKNEGGFKYFLRVFTYNDKLGWAMNTVAFICMVAAGTALPLMDLIFGKFVNVFTNFATGQLSPAGYRKEVADYSMNFVYLFIGKFVATYIWTVLISVTAIRTTKQLRIDFVRQILRQEVSYFDAPSSSISGQITTNGNLISIGISEKFGSSVQAISMFISAFIVAFAVQWKLTFIVLAVVPVNLGVNMAAFIIDAIIETKIFKITSRSGSLAEEAFATIRTAHAFWAFPRLTKRYNAMLDESAKIGAKKSLLYALLFSFEYFVIFSGYGLAFWQGMRMYSSGEIKEPGVVVTVIFAILVAAQALTQLAPQSIAISKATGAASELFAIIDRKSQIDSLSAEGQTIPDFQGAIKLRGVRFAYPTRPDVEVLHGLDLDIPADKQTALVGASGSGKSTIFGLLERWYTAQGDITLDGHPIQELNLQWLRTRIRLVQQEPTLFSGTIYQNIVDGLTGTDMADLPDEEKRRLVVEACKSAFAHDFIEELPNGYQTWIGERGASLSGGQKQRIVIARSIISNPRVLLLDEATSALDPNAEKIVQRALNNVAKGRTMIIIAHRLSTIRDVDNIVVMAKGQVVEQGSHEELVKLGGAYARLVKTQDLGKGNNDINDSDSEEDDSVKHKEDAVNLDQVLTQASASGTHTGTDSRKVKEKSMGLLPGMHKMFREQPRLRKHLVSITCFSIVGGGTFPALAVLFAKTMEAYETMDVKKNNFFALMFFIVAIGNFFAYFATGWAANIMGQHVVRFYRAEIFNNTLRQDMKFFDDPKNGTGALVSRLSTEPTSLQELVSINFCLILVTLVNILSCSILAIAYGWKLGLVLVFSVLPVLVSSGYIRVRMEFKFDEDTAERFAESSGSASEAVLAIRTVSSLALERAVIERYAASVSNLAREALGGIGLKMLFYSFSQSVSLLGMALGFWYGGRLVSTGEYTTGQFYTVFTAIIFSGEAAALFFTFTTSVTKARIALNYIFQLRETVVMKDSISVSTDSDSDSAECMREKGAALDVDDITFAYPMRPKLKVLRGIDVKIGAGKMIAFVGASGCGKSTMISMLERFYDPTSGMIRLDGKDIKTKDRRLHRRDIALVQQEPVLYQGSIRENIALGSEAFEPTEEAIVEACKQANIWDFISSLPEGLETPCGNQGLSLSGGQRQRIAIARALMRKPRLLLLDEATSALDTESEKVVKEALDNAAAGRTTVAVAHRLSTIRDADQIVVFGHGKVLEVGTHDRLVSKKGLYYEMVLGQSLDREAA</sequence>
<feature type="transmembrane region" description="Helical" evidence="10">
    <location>
        <begin position="724"/>
        <end position="746"/>
    </location>
</feature>
<dbReference type="GO" id="GO:0005743">
    <property type="term" value="C:mitochondrial inner membrane"/>
    <property type="evidence" value="ECO:0007669"/>
    <property type="project" value="TreeGrafter"/>
</dbReference>
<feature type="transmembrane region" description="Helical" evidence="10">
    <location>
        <begin position="762"/>
        <end position="785"/>
    </location>
</feature>
<accession>A0AA39GJ39</accession>
<evidence type="ECO:0000259" key="11">
    <source>
        <dbReference type="PROSITE" id="PS50893"/>
    </source>
</evidence>
<dbReference type="InterPro" id="IPR003593">
    <property type="entry name" value="AAA+_ATPase"/>
</dbReference>
<evidence type="ECO:0000256" key="7">
    <source>
        <dbReference type="ARBA" id="ARBA00022840"/>
    </source>
</evidence>
<name>A0AA39GJ39_SARSR</name>
<dbReference type="FunFam" id="1.20.1560.10:FF:000057">
    <property type="entry name" value="ABC multidrug transporter SitT"/>
    <property type="match status" value="1"/>
</dbReference>
<evidence type="ECO:0000256" key="2">
    <source>
        <dbReference type="ARBA" id="ARBA00007577"/>
    </source>
</evidence>
<dbReference type="CDD" id="cd18578">
    <property type="entry name" value="ABC_6TM_Pgp_ABCB1_D2_like"/>
    <property type="match status" value="1"/>
</dbReference>
<dbReference type="Gene3D" id="1.20.1560.10">
    <property type="entry name" value="ABC transporter type 1, transmembrane domain"/>
    <property type="match status" value="1"/>
</dbReference>
<evidence type="ECO:0000256" key="10">
    <source>
        <dbReference type="SAM" id="Phobius"/>
    </source>
</evidence>
<dbReference type="InterPro" id="IPR017871">
    <property type="entry name" value="ABC_transporter-like_CS"/>
</dbReference>
<gene>
    <name evidence="13" type="ORF">NLU13_4560</name>
</gene>
<dbReference type="SUPFAM" id="SSF52540">
    <property type="entry name" value="P-loop containing nucleoside triphosphate hydrolases"/>
    <property type="match status" value="2"/>
</dbReference>
<keyword evidence="3" id="KW-0813">Transport</keyword>
<feature type="transmembrane region" description="Helical" evidence="10">
    <location>
        <begin position="981"/>
        <end position="1003"/>
    </location>
</feature>
<dbReference type="PROSITE" id="PS50929">
    <property type="entry name" value="ABC_TM1F"/>
    <property type="match status" value="2"/>
</dbReference>
<evidence type="ECO:0000313" key="14">
    <source>
        <dbReference type="Proteomes" id="UP001175261"/>
    </source>
</evidence>
<feature type="transmembrane region" description="Helical" evidence="10">
    <location>
        <begin position="836"/>
        <end position="859"/>
    </location>
</feature>
<feature type="transmembrane region" description="Helical" evidence="10">
    <location>
        <begin position="227"/>
        <end position="250"/>
    </location>
</feature>
<dbReference type="InterPro" id="IPR027417">
    <property type="entry name" value="P-loop_NTPase"/>
</dbReference>
<dbReference type="Pfam" id="PF00664">
    <property type="entry name" value="ABC_membrane"/>
    <property type="match status" value="2"/>
</dbReference>
<dbReference type="InterPro" id="IPR011527">
    <property type="entry name" value="ABC1_TM_dom"/>
</dbReference>
<evidence type="ECO:0000256" key="6">
    <source>
        <dbReference type="ARBA" id="ARBA00022741"/>
    </source>
</evidence>
<feature type="domain" description="ABC transporter" evidence="11">
    <location>
        <begin position="404"/>
        <end position="648"/>
    </location>
</feature>
<dbReference type="InterPro" id="IPR003439">
    <property type="entry name" value="ABC_transporter-like_ATP-bd"/>
</dbReference>
<dbReference type="GO" id="GO:0015421">
    <property type="term" value="F:ABC-type oligopeptide transporter activity"/>
    <property type="evidence" value="ECO:0007669"/>
    <property type="project" value="TreeGrafter"/>
</dbReference>
<evidence type="ECO:0000256" key="8">
    <source>
        <dbReference type="ARBA" id="ARBA00022989"/>
    </source>
</evidence>
<comment type="subcellular location">
    <subcellularLocation>
        <location evidence="1">Membrane</location>
        <topology evidence="1">Multi-pass membrane protein</topology>
    </subcellularLocation>
</comment>
<dbReference type="Gene3D" id="3.40.50.300">
    <property type="entry name" value="P-loop containing nucleotide triphosphate hydrolases"/>
    <property type="match status" value="2"/>
</dbReference>
<feature type="domain" description="ABC transmembrane type-1" evidence="12">
    <location>
        <begin position="727"/>
        <end position="1009"/>
    </location>
</feature>
<dbReference type="SMART" id="SM00382">
    <property type="entry name" value="AAA"/>
    <property type="match status" value="2"/>
</dbReference>
<dbReference type="SUPFAM" id="SSF90123">
    <property type="entry name" value="ABC transporter transmembrane region"/>
    <property type="match status" value="2"/>
</dbReference>
<feature type="transmembrane region" description="Helical" evidence="10">
    <location>
        <begin position="341"/>
        <end position="361"/>
    </location>
</feature>
<evidence type="ECO:0000259" key="12">
    <source>
        <dbReference type="PROSITE" id="PS50929"/>
    </source>
</evidence>
<evidence type="ECO:0000256" key="1">
    <source>
        <dbReference type="ARBA" id="ARBA00004141"/>
    </source>
</evidence>
<dbReference type="CDD" id="cd18577">
    <property type="entry name" value="ABC_6TM_Pgp_ABCB1_D1_like"/>
    <property type="match status" value="1"/>
</dbReference>
<dbReference type="Pfam" id="PF00005">
    <property type="entry name" value="ABC_tran"/>
    <property type="match status" value="2"/>
</dbReference>
<dbReference type="PANTHER" id="PTHR43394:SF11">
    <property type="entry name" value="ATP-BINDING CASSETTE TRANSPORTER"/>
    <property type="match status" value="1"/>
</dbReference>
<evidence type="ECO:0000313" key="13">
    <source>
        <dbReference type="EMBL" id="KAK0388315.1"/>
    </source>
</evidence>
<dbReference type="EMBL" id="JAPDFR010000003">
    <property type="protein sequence ID" value="KAK0388315.1"/>
    <property type="molecule type" value="Genomic_DNA"/>
</dbReference>
<evidence type="ECO:0000256" key="9">
    <source>
        <dbReference type="ARBA" id="ARBA00023136"/>
    </source>
</evidence>
<feature type="transmembrane region" description="Helical" evidence="10">
    <location>
        <begin position="304"/>
        <end position="329"/>
    </location>
</feature>
<keyword evidence="5" id="KW-0677">Repeat</keyword>
<evidence type="ECO:0000256" key="3">
    <source>
        <dbReference type="ARBA" id="ARBA00022448"/>
    </source>
</evidence>